<feature type="transmembrane region" description="Helical" evidence="15">
    <location>
        <begin position="128"/>
        <end position="150"/>
    </location>
</feature>
<dbReference type="FunFam" id="3.80.10.10:FF:000722">
    <property type="entry name" value="Leucine-rich repeat receptor-like protein kinase"/>
    <property type="match status" value="1"/>
</dbReference>
<keyword evidence="10 15" id="KW-1133">Transmembrane helix</keyword>
<keyword evidence="13" id="KW-0325">Glycoprotein</keyword>
<dbReference type="PANTHER" id="PTHR27004:SF428">
    <property type="entry name" value="OS01G0160600 PROTEIN"/>
    <property type="match status" value="1"/>
</dbReference>
<dbReference type="OMA" id="MWERARC"/>
<evidence type="ECO:0000256" key="15">
    <source>
        <dbReference type="SAM" id="Phobius"/>
    </source>
</evidence>
<evidence type="ECO:0000256" key="2">
    <source>
        <dbReference type="ARBA" id="ARBA00004479"/>
    </source>
</evidence>
<evidence type="ECO:0000313" key="16">
    <source>
        <dbReference type="Proteomes" id="UP000189703"/>
    </source>
</evidence>
<dbReference type="InterPro" id="IPR001611">
    <property type="entry name" value="Leu-rich_rpt"/>
</dbReference>
<keyword evidence="12" id="KW-0675">Receptor</keyword>
<dbReference type="SUPFAM" id="SSF52058">
    <property type="entry name" value="L domain-like"/>
    <property type="match status" value="1"/>
</dbReference>
<evidence type="ECO:0000256" key="11">
    <source>
        <dbReference type="ARBA" id="ARBA00023136"/>
    </source>
</evidence>
<keyword evidence="6" id="KW-0433">Leucine-rich repeat</keyword>
<proteinExistence type="inferred from homology"/>
<dbReference type="Gene3D" id="3.80.10.10">
    <property type="entry name" value="Ribonuclease Inhibitor"/>
    <property type="match status" value="1"/>
</dbReference>
<dbReference type="Proteomes" id="UP000189703">
    <property type="component" value="Unplaced"/>
</dbReference>
<dbReference type="InParanoid" id="A0A1U8Q8N1"/>
<evidence type="ECO:0000256" key="13">
    <source>
        <dbReference type="ARBA" id="ARBA00023180"/>
    </source>
</evidence>
<dbReference type="KEGG" id="nnu:109115184"/>
<evidence type="ECO:0000256" key="1">
    <source>
        <dbReference type="ARBA" id="ARBA00004236"/>
    </source>
</evidence>
<evidence type="ECO:0000256" key="14">
    <source>
        <dbReference type="ARBA" id="ARBA00037847"/>
    </source>
</evidence>
<protein>
    <submittedName>
        <fullName evidence="17">Leucine-rich repeat receptor protein kinase EMS1-like</fullName>
    </submittedName>
</protein>
<dbReference type="GO" id="GO:0005886">
    <property type="term" value="C:plasma membrane"/>
    <property type="evidence" value="ECO:0007669"/>
    <property type="project" value="UniProtKB-SubCell"/>
</dbReference>
<keyword evidence="7 15" id="KW-0812">Transmembrane</keyword>
<dbReference type="InterPro" id="IPR032675">
    <property type="entry name" value="LRR_dom_sf"/>
</dbReference>
<evidence type="ECO:0000256" key="6">
    <source>
        <dbReference type="ARBA" id="ARBA00022614"/>
    </source>
</evidence>
<accession>A0A1U8Q8N1</accession>
<organism evidence="16 17">
    <name type="scientific">Nelumbo nucifera</name>
    <name type="common">Sacred lotus</name>
    <dbReference type="NCBI Taxonomy" id="4432"/>
    <lineage>
        <taxon>Eukaryota</taxon>
        <taxon>Viridiplantae</taxon>
        <taxon>Streptophyta</taxon>
        <taxon>Embryophyta</taxon>
        <taxon>Tracheophyta</taxon>
        <taxon>Spermatophyta</taxon>
        <taxon>Magnoliopsida</taxon>
        <taxon>Proteales</taxon>
        <taxon>Nelumbonaceae</taxon>
        <taxon>Nelumbo</taxon>
    </lineage>
</organism>
<keyword evidence="8" id="KW-0732">Signal</keyword>
<keyword evidence="4" id="KW-1003">Cell membrane</keyword>
<dbReference type="OrthoDB" id="994806at2759"/>
<evidence type="ECO:0000256" key="12">
    <source>
        <dbReference type="ARBA" id="ARBA00023170"/>
    </source>
</evidence>
<evidence type="ECO:0000313" key="17">
    <source>
        <dbReference type="RefSeq" id="XP_019054440.1"/>
    </source>
</evidence>
<name>A0A1U8Q8N1_NELNU</name>
<evidence type="ECO:0000256" key="3">
    <source>
        <dbReference type="ARBA" id="ARBA00009592"/>
    </source>
</evidence>
<keyword evidence="16" id="KW-1185">Reference proteome</keyword>
<gene>
    <name evidence="17" type="primary">LOC109115184</name>
</gene>
<dbReference type="PANTHER" id="PTHR27004">
    <property type="entry name" value="RECEPTOR-LIKE PROTEIN 12 ISOFORM X1"/>
    <property type="match status" value="1"/>
</dbReference>
<evidence type="ECO:0000256" key="8">
    <source>
        <dbReference type="ARBA" id="ARBA00022729"/>
    </source>
</evidence>
<keyword evidence="5" id="KW-0597">Phosphoprotein</keyword>
<sequence length="177" mass="19517">MELVKILTIFTCVDLSNNRFQGEIPVVIGNLTSLHILNLSHNALIGQIPSSMGNLIQLESLDLSQNQLSGEMIPGDDQFLTFTEASFKGNEGLCGLPLSTKCTDAKGNPLSTFQHTEPESFLAIDMMFMWNGLMVGFGLGAGMVISFLLFSVKDRKWLFSPHFLRSDFVITVLQEAL</sequence>
<dbReference type="AlphaFoldDB" id="A0A1U8Q8N1"/>
<reference evidence="17" key="1">
    <citation type="submission" date="2025-08" db="UniProtKB">
        <authorList>
            <consortium name="RefSeq"/>
        </authorList>
    </citation>
    <scope>IDENTIFICATION</scope>
</reference>
<evidence type="ECO:0000256" key="4">
    <source>
        <dbReference type="ARBA" id="ARBA00022475"/>
    </source>
</evidence>
<dbReference type="Pfam" id="PF13855">
    <property type="entry name" value="LRR_8"/>
    <property type="match status" value="1"/>
</dbReference>
<dbReference type="GeneID" id="109115184"/>
<dbReference type="RefSeq" id="XP_019054440.1">
    <property type="nucleotide sequence ID" value="XM_019198895.1"/>
</dbReference>
<keyword evidence="11 15" id="KW-0472">Membrane</keyword>
<comment type="subcellular location">
    <subcellularLocation>
        <location evidence="1">Cell membrane</location>
    </subcellularLocation>
    <subcellularLocation>
        <location evidence="14">Endomembrane system</location>
        <topology evidence="14">Single-pass membrane protein</topology>
    </subcellularLocation>
    <subcellularLocation>
        <location evidence="2">Membrane</location>
        <topology evidence="2">Single-pass type I membrane protein</topology>
    </subcellularLocation>
</comment>
<keyword evidence="9" id="KW-0677">Repeat</keyword>
<comment type="similarity">
    <text evidence="3">Belongs to the RLP family.</text>
</comment>
<evidence type="ECO:0000256" key="9">
    <source>
        <dbReference type="ARBA" id="ARBA00022737"/>
    </source>
</evidence>
<dbReference type="STRING" id="4432.A0A1U8Q8N1"/>
<evidence type="ECO:0000256" key="10">
    <source>
        <dbReference type="ARBA" id="ARBA00022989"/>
    </source>
</evidence>
<evidence type="ECO:0000256" key="7">
    <source>
        <dbReference type="ARBA" id="ARBA00022692"/>
    </source>
</evidence>
<evidence type="ECO:0000256" key="5">
    <source>
        <dbReference type="ARBA" id="ARBA00022553"/>
    </source>
</evidence>